<dbReference type="PANTHER" id="PTHR34227:SF1">
    <property type="entry name" value="DIMETHYL SULFOXIDE REDUCTASE CHAPERONE-RELATED"/>
    <property type="match status" value="1"/>
</dbReference>
<reference evidence="2" key="1">
    <citation type="submission" date="2020-12" db="EMBL/GenBank/DDBJ databases">
        <authorList>
            <person name="Hahn C.J."/>
            <person name="Laso-Perez R."/>
            <person name="Vulcano F."/>
            <person name="Vaziourakis K.-M."/>
            <person name="Stokke R."/>
            <person name="Steen I.H."/>
            <person name="Teske A."/>
            <person name="Boetius A."/>
            <person name="Liebeke M."/>
            <person name="Amann R."/>
            <person name="Knittel K."/>
        </authorList>
    </citation>
    <scope>NUCLEOTIDE SEQUENCE</scope>
    <source>
        <strain evidence="2">Gfbio:c6db26ca-90af-429b-aeed-0e3e8aed0b5e:GoM-Arc1_AMV-AAA_792_C10</strain>
    </source>
</reference>
<sequence length="218" mass="25432">MSEIEDVLMVRKALYGFLYRMYLKEPPRELAEDLINKKLTVIEGTLSLYKDIEGGFYYLTKLVEKYNDVNTLHEQMVDEYTRLFVGPHALPVEPYESSWINGGRFGRSLLEVKKDYMNAGIVKSKDYPEPEDYIAFELKFMHYLCAEELSADSNEQLLKCLNLQRDFLDQHLLKWVPDFCDALYESELSDFYKGVAKITKSFLALEDATITELLETLE</sequence>
<dbReference type="Gene3D" id="1.10.3480.10">
    <property type="entry name" value="TorD-like"/>
    <property type="match status" value="1"/>
</dbReference>
<dbReference type="PANTHER" id="PTHR34227">
    <property type="entry name" value="CHAPERONE PROTEIN YCDY"/>
    <property type="match status" value="1"/>
</dbReference>
<dbReference type="Pfam" id="PF02613">
    <property type="entry name" value="Nitrate_red_del"/>
    <property type="match status" value="1"/>
</dbReference>
<dbReference type="SUPFAM" id="SSF89155">
    <property type="entry name" value="TorD-like"/>
    <property type="match status" value="1"/>
</dbReference>
<gene>
    <name evidence="2" type="primary">torD</name>
    <name evidence="2" type="ORF">DNFNHJIP_00568</name>
</gene>
<name>A0A812A1B0_9EURY</name>
<dbReference type="AlphaFoldDB" id="A0A812A1B0"/>
<comment type="caution">
    <text evidence="2">The sequence shown here is derived from an EMBL/GenBank/DDBJ whole genome shotgun (WGS) entry which is preliminary data.</text>
</comment>
<keyword evidence="1" id="KW-0143">Chaperone</keyword>
<dbReference type="InterPro" id="IPR036411">
    <property type="entry name" value="TorD-like_sf"/>
</dbReference>
<dbReference type="EMBL" id="CAJHZY010000070">
    <property type="protein sequence ID" value="CAD7767161.1"/>
    <property type="molecule type" value="Genomic_DNA"/>
</dbReference>
<dbReference type="InterPro" id="IPR050289">
    <property type="entry name" value="TorD/DmsD_chaperones"/>
</dbReference>
<organism evidence="2 3">
    <name type="scientific">Candidatus Argoarchaeum ethanivorans</name>
    <dbReference type="NCBI Taxonomy" id="2608793"/>
    <lineage>
        <taxon>Archaea</taxon>
        <taxon>Methanobacteriati</taxon>
        <taxon>Methanobacteriota</taxon>
        <taxon>Stenosarchaea group</taxon>
        <taxon>Methanomicrobia</taxon>
        <taxon>Methanosarcinales</taxon>
        <taxon>Methanosarcinales incertae sedis</taxon>
        <taxon>GOM Arc I cluster</taxon>
        <taxon>Candidatus Argoarchaeum</taxon>
    </lineage>
</organism>
<evidence type="ECO:0000256" key="1">
    <source>
        <dbReference type="ARBA" id="ARBA00023186"/>
    </source>
</evidence>
<dbReference type="InterPro" id="IPR020945">
    <property type="entry name" value="DMSO/NO3_reduct_chaperone"/>
</dbReference>
<evidence type="ECO:0000313" key="2">
    <source>
        <dbReference type="EMBL" id="CAD7767161.1"/>
    </source>
</evidence>
<evidence type="ECO:0000313" key="3">
    <source>
        <dbReference type="Proteomes" id="UP000614580"/>
    </source>
</evidence>
<dbReference type="Proteomes" id="UP000614580">
    <property type="component" value="Unassembled WGS sequence"/>
</dbReference>
<proteinExistence type="predicted"/>
<accession>A0A812A1B0</accession>
<protein>
    <submittedName>
        <fullName evidence="2">Chaperone protein TorD</fullName>
    </submittedName>
</protein>